<dbReference type="NCBIfam" id="TIGR02098">
    <property type="entry name" value="MJ0042_CXXC"/>
    <property type="match status" value="1"/>
</dbReference>
<evidence type="ECO:0000256" key="1">
    <source>
        <dbReference type="SAM" id="Phobius"/>
    </source>
</evidence>
<feature type="domain" description="Zinc finger/thioredoxin putative" evidence="2">
    <location>
        <begin position="6"/>
        <end position="39"/>
    </location>
</feature>
<dbReference type="KEGG" id="asha:G8E00_09995"/>
<dbReference type="InterPro" id="IPR011723">
    <property type="entry name" value="Znf/thioredoxin_put"/>
</dbReference>
<organism evidence="3 4">
    <name type="scientific">Acinetobacter shaoyimingii</name>
    <dbReference type="NCBI Taxonomy" id="2715164"/>
    <lineage>
        <taxon>Bacteria</taxon>
        <taxon>Pseudomonadati</taxon>
        <taxon>Pseudomonadota</taxon>
        <taxon>Gammaproteobacteria</taxon>
        <taxon>Moraxellales</taxon>
        <taxon>Moraxellaceae</taxon>
        <taxon>Acinetobacter</taxon>
    </lineage>
</organism>
<dbReference type="RefSeq" id="WP_166226508.1">
    <property type="nucleotide sequence ID" value="NZ_CP049801.1"/>
</dbReference>
<keyword evidence="1" id="KW-0812">Transmembrane</keyword>
<proteinExistence type="predicted"/>
<keyword evidence="4" id="KW-1185">Reference proteome</keyword>
<dbReference type="InterPro" id="IPR021834">
    <property type="entry name" value="DUF3426"/>
</dbReference>
<feature type="transmembrane region" description="Helical" evidence="1">
    <location>
        <begin position="135"/>
        <end position="157"/>
    </location>
</feature>
<accession>A0A6G8S0I5</accession>
<dbReference type="Pfam" id="PF11906">
    <property type="entry name" value="DUF3426"/>
    <property type="match status" value="1"/>
</dbReference>
<dbReference type="Pfam" id="PF13717">
    <property type="entry name" value="Zn_ribbon_4"/>
    <property type="match status" value="1"/>
</dbReference>
<evidence type="ECO:0000313" key="3">
    <source>
        <dbReference type="EMBL" id="QIO07493.1"/>
    </source>
</evidence>
<keyword evidence="1" id="KW-1133">Transmembrane helix</keyword>
<dbReference type="EMBL" id="CP049801">
    <property type="protein sequence ID" value="QIO07493.1"/>
    <property type="molecule type" value="Genomic_DNA"/>
</dbReference>
<dbReference type="Proteomes" id="UP000502297">
    <property type="component" value="Chromosome"/>
</dbReference>
<dbReference type="AlphaFoldDB" id="A0A6G8S0I5"/>
<gene>
    <name evidence="3" type="ORF">G8E00_09995</name>
</gene>
<protein>
    <submittedName>
        <fullName evidence="3">DUF3426 domain-containing protein</fullName>
    </submittedName>
</protein>
<feature type="transmembrane region" description="Helical" evidence="1">
    <location>
        <begin position="169"/>
        <end position="185"/>
    </location>
</feature>
<sequence>MSDKQTRCPHCQTVYKVSVTQLTVAQGMVCCAKCSTQFNALTYLVKQPESEELVKKSTSSSPNDLKTFQKDIFEEKDIIAIFDRKIENSNMDLRTYLNNLNKFNIDPIAAFPALNLSSRSKDRQFDKTSKPRHPAYYVAWFFANVALLFIFVFQLLWFNPSLLAKSPTLNAFFINSCAMFNCVTIDQRYKKMTISHLNTVAIDDHSTEFNGILINNYEKSLNLPLLKLSLIDKGVIKASYIKSSTDYLVPSLNGITRIPTNSPFEFKFAINVSKTSFDNYKIEVIRP</sequence>
<evidence type="ECO:0000313" key="4">
    <source>
        <dbReference type="Proteomes" id="UP000502297"/>
    </source>
</evidence>
<name>A0A6G8S0I5_9GAMM</name>
<reference evidence="3 4" key="1">
    <citation type="submission" date="2020-03" db="EMBL/GenBank/DDBJ databases">
        <authorList>
            <person name="Zhu W."/>
        </authorList>
    </citation>
    <scope>NUCLEOTIDE SEQUENCE [LARGE SCALE GENOMIC DNA]</scope>
    <source>
        <strain evidence="3 4">323-1</strain>
    </source>
</reference>
<keyword evidence="1" id="KW-0472">Membrane</keyword>
<evidence type="ECO:0000259" key="2">
    <source>
        <dbReference type="Pfam" id="PF13717"/>
    </source>
</evidence>